<dbReference type="SMART" id="SM00421">
    <property type="entry name" value="HTH_LUXR"/>
    <property type="match status" value="1"/>
</dbReference>
<dbReference type="InterPro" id="IPR016032">
    <property type="entry name" value="Sig_transdc_resp-reg_C-effctor"/>
</dbReference>
<protein>
    <submittedName>
        <fullName evidence="5">Putative LuxR family transcriptional regulator</fullName>
    </submittedName>
</protein>
<dbReference type="InterPro" id="IPR000792">
    <property type="entry name" value="Tscrpt_reg_LuxR_C"/>
</dbReference>
<keyword evidence="3" id="KW-0804">Transcription</keyword>
<dbReference type="AlphaFoldDB" id="K6V224"/>
<dbReference type="InterPro" id="IPR036388">
    <property type="entry name" value="WH-like_DNA-bd_sf"/>
</dbReference>
<proteinExistence type="predicted"/>
<dbReference type="PROSITE" id="PS00622">
    <property type="entry name" value="HTH_LUXR_1"/>
    <property type="match status" value="1"/>
</dbReference>
<dbReference type="Gene3D" id="1.10.10.10">
    <property type="entry name" value="Winged helix-like DNA-binding domain superfamily/Winged helix DNA-binding domain"/>
    <property type="match status" value="1"/>
</dbReference>
<accession>K6V224</accession>
<organism evidence="5 6">
    <name type="scientific">Gordonia rhizosphera NBRC 16068</name>
    <dbReference type="NCBI Taxonomy" id="1108045"/>
    <lineage>
        <taxon>Bacteria</taxon>
        <taxon>Bacillati</taxon>
        <taxon>Actinomycetota</taxon>
        <taxon>Actinomycetes</taxon>
        <taxon>Mycobacteriales</taxon>
        <taxon>Gordoniaceae</taxon>
        <taxon>Gordonia</taxon>
    </lineage>
</organism>
<reference evidence="5 6" key="1">
    <citation type="submission" date="2012-08" db="EMBL/GenBank/DDBJ databases">
        <title>Whole genome shotgun sequence of Gordonia rhizosphera NBRC 16068.</title>
        <authorList>
            <person name="Takarada H."/>
            <person name="Isaki S."/>
            <person name="Hosoyama A."/>
            <person name="Tsuchikane K."/>
            <person name="Katsumata H."/>
            <person name="Baba S."/>
            <person name="Ohji S."/>
            <person name="Yamazaki S."/>
            <person name="Fujita N."/>
        </authorList>
    </citation>
    <scope>NUCLEOTIDE SEQUENCE [LARGE SCALE GENOMIC DNA]</scope>
    <source>
        <strain evidence="5 6">NBRC 16068</strain>
    </source>
</reference>
<dbReference type="SUPFAM" id="SSF46894">
    <property type="entry name" value="C-terminal effector domain of the bipartite response regulators"/>
    <property type="match status" value="1"/>
</dbReference>
<dbReference type="RefSeq" id="WP_006332515.1">
    <property type="nucleotide sequence ID" value="NZ_BAHC01000080.1"/>
</dbReference>
<dbReference type="Proteomes" id="UP000008363">
    <property type="component" value="Unassembled WGS sequence"/>
</dbReference>
<dbReference type="Pfam" id="PF00196">
    <property type="entry name" value="GerE"/>
    <property type="match status" value="1"/>
</dbReference>
<dbReference type="PANTHER" id="PTHR44688:SF16">
    <property type="entry name" value="DNA-BINDING TRANSCRIPTIONAL ACTIVATOR DEVR_DOSR"/>
    <property type="match status" value="1"/>
</dbReference>
<dbReference type="SUPFAM" id="SSF52540">
    <property type="entry name" value="P-loop containing nucleoside triphosphate hydrolases"/>
    <property type="match status" value="1"/>
</dbReference>
<evidence type="ECO:0000256" key="1">
    <source>
        <dbReference type="ARBA" id="ARBA00023015"/>
    </source>
</evidence>
<dbReference type="GO" id="GO:0006355">
    <property type="term" value="P:regulation of DNA-templated transcription"/>
    <property type="evidence" value="ECO:0007669"/>
    <property type="project" value="InterPro"/>
</dbReference>
<dbReference type="PROSITE" id="PS50043">
    <property type="entry name" value="HTH_LUXR_2"/>
    <property type="match status" value="1"/>
</dbReference>
<dbReference type="GO" id="GO:0003677">
    <property type="term" value="F:DNA binding"/>
    <property type="evidence" value="ECO:0007669"/>
    <property type="project" value="UniProtKB-KW"/>
</dbReference>
<evidence type="ECO:0000313" key="6">
    <source>
        <dbReference type="Proteomes" id="UP000008363"/>
    </source>
</evidence>
<dbReference type="EMBL" id="BAHC01000080">
    <property type="protein sequence ID" value="GAB90023.1"/>
    <property type="molecule type" value="Genomic_DNA"/>
</dbReference>
<dbReference type="STRING" id="1108045.GORHZ_080_00020"/>
<dbReference type="PANTHER" id="PTHR44688">
    <property type="entry name" value="DNA-BINDING TRANSCRIPTIONAL ACTIVATOR DEVR_DOSR"/>
    <property type="match status" value="1"/>
</dbReference>
<dbReference type="PRINTS" id="PR00038">
    <property type="entry name" value="HTHLUXR"/>
</dbReference>
<keyword evidence="2" id="KW-0238">DNA-binding</keyword>
<dbReference type="eggNOG" id="COG2909">
    <property type="taxonomic scope" value="Bacteria"/>
</dbReference>
<evidence type="ECO:0000313" key="5">
    <source>
        <dbReference type="EMBL" id="GAB90023.1"/>
    </source>
</evidence>
<dbReference type="InterPro" id="IPR027417">
    <property type="entry name" value="P-loop_NTPase"/>
</dbReference>
<dbReference type="CDD" id="cd06170">
    <property type="entry name" value="LuxR_C_like"/>
    <property type="match status" value="1"/>
</dbReference>
<name>K6V224_9ACTN</name>
<evidence type="ECO:0000256" key="3">
    <source>
        <dbReference type="ARBA" id="ARBA00023163"/>
    </source>
</evidence>
<feature type="domain" description="HTH luxR-type" evidence="4">
    <location>
        <begin position="790"/>
        <end position="855"/>
    </location>
</feature>
<keyword evidence="6" id="KW-1185">Reference proteome</keyword>
<gene>
    <name evidence="5" type="ORF">GORHZ_080_00020</name>
</gene>
<comment type="caution">
    <text evidence="5">The sequence shown here is derived from an EMBL/GenBank/DDBJ whole genome shotgun (WGS) entry which is preliminary data.</text>
</comment>
<sequence length="860" mass="90899">MRIVEAALSAPADCGILICGPEGVGKSRIVREALSAVSSKGGETHWTAGTSAARDIPLGAFSAWVPPGVSDTVAVLQGVIEALTAASSGIGVVVGVDDVHLLDDLSAFVVHQIVARGVAKVVLTARDGAPLPAPIQEIWKAGGFDRLDLAVLTQNDIGELLLSTLKVPVDADATRRLWQLTGGNVLYLRNIVEHEVAAGRMVLCDGYWQWIGEPGISPGLVELIETRIGTLPEPVGEVIDVVAVAEPIELAALTRITDATAVEEAETRGLISVEPAGDGLEVRMAHPLYGQVRRRRAARTRLRRLRGLVASELASSERHDDLRVVVRRAALSLDSDLPPDADLLVRAAYGAVGLADLALADRLAQAAIRAGAGPDPHLVRAHALSWLGRGQEAEEVLAAMGTGDLSDRDRARFAFLRSSNMLWVLSDPQRAKELIDDAARSISTDARDYIDAFLTVYWFAMDRPDAALDASKNLAPADLPVVGAEMAWALAQISADAGRVSNSLSVAAGGRAVATRSLDAPQMMFNIADAEVSALLLAGEVRDALAVAERVRGQAADLPGAAQLLGAAVAGRAALGAGRLDMACSLLRTAADGLSVAYAQGWGYRYRVPHITALALRGSTREAAAELAAHDDVRRAFRSLDHETALARAWVAAGQGAVSEAIAVVQSAAERARVTGRFAAEVLCLQTATQFGDPTNTPRLRDLESVVEGPRVGVAVRFATALRDADGSELLSVSEQFEEMGDLIAAVDAAAHAAEVFRRDGKRGSELASATRVDGLAEQCGGACTPALRQAEENLPLTGREREIVMLIGEGLSNREVAERLFLSVRTVETHVYRAMSKTGTNTRDELAALLPRHPHTGLQ</sequence>
<evidence type="ECO:0000259" key="4">
    <source>
        <dbReference type="PROSITE" id="PS50043"/>
    </source>
</evidence>
<keyword evidence="1" id="KW-0805">Transcription regulation</keyword>
<evidence type="ECO:0000256" key="2">
    <source>
        <dbReference type="ARBA" id="ARBA00023125"/>
    </source>
</evidence>